<proteinExistence type="inferred from homology"/>
<dbReference type="GO" id="GO:0008233">
    <property type="term" value="F:peptidase activity"/>
    <property type="evidence" value="ECO:0007669"/>
    <property type="project" value="UniProtKB-KW"/>
</dbReference>
<dbReference type="InterPro" id="IPR018215">
    <property type="entry name" value="ClpP_Ser_AS"/>
</dbReference>
<reference evidence="7 8" key="1">
    <citation type="submission" date="2024-02" db="EMBL/GenBank/DDBJ databases">
        <authorList>
            <person name="Chen Y."/>
            <person name="Shah S."/>
            <person name="Dougan E. K."/>
            <person name="Thang M."/>
            <person name="Chan C."/>
        </authorList>
    </citation>
    <scope>NUCLEOTIDE SEQUENCE [LARGE SCALE GENOMIC DNA]</scope>
</reference>
<dbReference type="InterPro" id="IPR001907">
    <property type="entry name" value="ClpP"/>
</dbReference>
<keyword evidence="3" id="KW-0378">Hydrolase</keyword>
<dbReference type="GO" id="GO:0006508">
    <property type="term" value="P:proteolysis"/>
    <property type="evidence" value="ECO:0007669"/>
    <property type="project" value="UniProtKB-KW"/>
</dbReference>
<evidence type="ECO:0000313" key="7">
    <source>
        <dbReference type="EMBL" id="CAK9038327.1"/>
    </source>
</evidence>
<dbReference type="SUPFAM" id="SSF53335">
    <property type="entry name" value="S-adenosyl-L-methionine-dependent methyltransferases"/>
    <property type="match status" value="1"/>
</dbReference>
<keyword evidence="4" id="KW-0720">Serine protease</keyword>
<dbReference type="PROSITE" id="PS00381">
    <property type="entry name" value="CLP_PROTEASE_SER"/>
    <property type="match status" value="1"/>
</dbReference>
<dbReference type="Proteomes" id="UP001642464">
    <property type="component" value="Unassembled WGS sequence"/>
</dbReference>
<evidence type="ECO:0000256" key="2">
    <source>
        <dbReference type="ARBA" id="ARBA00022670"/>
    </source>
</evidence>
<dbReference type="InterPro" id="IPR023562">
    <property type="entry name" value="ClpP/TepA"/>
</dbReference>
<dbReference type="PRINTS" id="PR00127">
    <property type="entry name" value="CLPPROTEASEP"/>
</dbReference>
<sequence>MQLQSPWFAYGRVFAAGVREALEICLSQILEGFGLGAKQEENGPEQQTVTCVGIMRGLGSQVGYGNNTRRVCWESANMNLTSLSCEALNHVAWELMIAGLRQLALCSGIFGEIPVDSVEAMADELHDLSGRSLSRELEIHRSTPIGLLIGDKLKELRSDLLQPLQPEQHSRQVVSRLLAFSRKAFEHTNFMVWRDTHFVWLQDSLGEGQVVHTAWGPADSWDDLGAHDALAVHALVGGAQRAPIYAFVNEGSQRQDIFGSLLKKLHDQHARQLAVVEIGVFKGSLSRSILEKYPFVQLLGVDPYIGKDGTFPGDFSETLDPDMALAQAQRLYETYADRAQLLPTTSDVAARSIPDSSLDAIFVDGCHLYECVDSDLSIWLPKLVPGGLVAGHDFSPQWPGVVRAVHEHRIDGQLVAYRIPGAPNAEWVDIYNRLYRERIIFIGKEIDDKLANEVIGVLLYLDSEDSNKPIYLYINSAGGSVISGLSIYDTMQHIKSPVITINVGLAASMASFLLAAGEKGKRIALPHSRTMIHQAMGGAQGQAEDIKVEAQQIVQIHENIVRMYSKVTGKDEATISKDLMRDNFMSAEEAKEYGLIDQVIQLADTSDLKAVADKVSSEAPKATEQG</sequence>
<evidence type="ECO:0000256" key="4">
    <source>
        <dbReference type="ARBA" id="ARBA00022825"/>
    </source>
</evidence>
<keyword evidence="2 7" id="KW-0645">Protease</keyword>
<accession>A0ABP0LHW9</accession>
<evidence type="ECO:0000256" key="6">
    <source>
        <dbReference type="RuleBase" id="RU003567"/>
    </source>
</evidence>
<dbReference type="NCBIfam" id="NF009205">
    <property type="entry name" value="PRK12553.1"/>
    <property type="match status" value="1"/>
</dbReference>
<dbReference type="Gene3D" id="3.90.226.10">
    <property type="entry name" value="2-enoyl-CoA Hydratase, Chain A, domain 1"/>
    <property type="match status" value="1"/>
</dbReference>
<dbReference type="PANTHER" id="PTHR10381">
    <property type="entry name" value="ATP-DEPENDENT CLP PROTEASE PROTEOLYTIC SUBUNIT"/>
    <property type="match status" value="1"/>
</dbReference>
<feature type="active site" evidence="5">
    <location>
        <position position="508"/>
    </location>
</feature>
<dbReference type="InterPro" id="IPR029063">
    <property type="entry name" value="SAM-dependent_MTases_sf"/>
</dbReference>
<dbReference type="HAMAP" id="MF_00444">
    <property type="entry name" value="ClpP"/>
    <property type="match status" value="1"/>
</dbReference>
<comment type="catalytic activity">
    <reaction evidence="5">
        <text>Hydrolysis of proteins to small peptides in the presence of ATP and magnesium. alpha-casein is the usual test substrate. In the absence of ATP, only oligopeptides shorter than five residues are hydrolyzed (such as succinyl-Leu-Tyr-|-NHMec, and Leu-Tyr-Leu-|-Tyr-Trp, in which cleavage of the -Tyr-|-Leu- and -Tyr-|-Trp bonds also occurs).</text>
        <dbReference type="EC" id="3.4.21.92"/>
    </reaction>
</comment>
<dbReference type="EMBL" id="CAXAMM010016224">
    <property type="protein sequence ID" value="CAK9038327.1"/>
    <property type="molecule type" value="Genomic_DNA"/>
</dbReference>
<evidence type="ECO:0000313" key="8">
    <source>
        <dbReference type="Proteomes" id="UP001642464"/>
    </source>
</evidence>
<comment type="similarity">
    <text evidence="1 6">Belongs to the peptidase S14 family.</text>
</comment>
<organism evidence="7 8">
    <name type="scientific">Durusdinium trenchii</name>
    <dbReference type="NCBI Taxonomy" id="1381693"/>
    <lineage>
        <taxon>Eukaryota</taxon>
        <taxon>Sar</taxon>
        <taxon>Alveolata</taxon>
        <taxon>Dinophyceae</taxon>
        <taxon>Suessiales</taxon>
        <taxon>Symbiodiniaceae</taxon>
        <taxon>Durusdinium</taxon>
    </lineage>
</organism>
<dbReference type="PANTHER" id="PTHR10381:SF46">
    <property type="entry name" value="ATP-DEPENDENT CLP PROTEASE PROTEOLYTIC SUBUNIT-RELATED PROTEIN 2, CHLOROPLASTIC"/>
    <property type="match status" value="1"/>
</dbReference>
<protein>
    <recommendedName>
        <fullName evidence="6">ATP-dependent Clp protease proteolytic subunit</fullName>
    </recommendedName>
</protein>
<dbReference type="Pfam" id="PF13578">
    <property type="entry name" value="Methyltransf_24"/>
    <property type="match status" value="1"/>
</dbReference>
<keyword evidence="8" id="KW-1185">Reference proteome</keyword>
<dbReference type="InterPro" id="IPR029045">
    <property type="entry name" value="ClpP/crotonase-like_dom_sf"/>
</dbReference>
<dbReference type="SUPFAM" id="SSF52096">
    <property type="entry name" value="ClpP/crotonase"/>
    <property type="match status" value="1"/>
</dbReference>
<dbReference type="Gene3D" id="3.40.50.150">
    <property type="entry name" value="Vaccinia Virus protein VP39"/>
    <property type="match status" value="1"/>
</dbReference>
<dbReference type="Pfam" id="PF00574">
    <property type="entry name" value="CLP_protease"/>
    <property type="match status" value="1"/>
</dbReference>
<comment type="caution">
    <text evidence="7">The sequence shown here is derived from an EMBL/GenBank/DDBJ whole genome shotgun (WGS) entry which is preliminary data.</text>
</comment>
<dbReference type="CDD" id="cd07017">
    <property type="entry name" value="S14_ClpP_2"/>
    <property type="match status" value="1"/>
</dbReference>
<evidence type="ECO:0000256" key="5">
    <source>
        <dbReference type="PROSITE-ProRule" id="PRU10085"/>
    </source>
</evidence>
<gene>
    <name evidence="7" type="ORF">SCF082_LOCUS22558</name>
</gene>
<evidence type="ECO:0000256" key="1">
    <source>
        <dbReference type="ARBA" id="ARBA00007039"/>
    </source>
</evidence>
<evidence type="ECO:0000256" key="3">
    <source>
        <dbReference type="ARBA" id="ARBA00022801"/>
    </source>
</evidence>
<name>A0ABP0LHW9_9DINO</name>
<dbReference type="NCBIfam" id="NF001368">
    <property type="entry name" value="PRK00277.1"/>
    <property type="match status" value="1"/>
</dbReference>